<evidence type="ECO:0000256" key="8">
    <source>
        <dbReference type="ARBA" id="ARBA00023133"/>
    </source>
</evidence>
<feature type="transmembrane region" description="Helical" evidence="14">
    <location>
        <begin position="259"/>
        <end position="281"/>
    </location>
</feature>
<evidence type="ECO:0000256" key="5">
    <source>
        <dbReference type="ARBA" id="ARBA00022946"/>
    </source>
</evidence>
<comment type="similarity">
    <text evidence="12">Belongs to the ubiA prenyltransferase family.</text>
</comment>
<dbReference type="AlphaFoldDB" id="A0A2G5VA07"/>
<organism evidence="15 16">
    <name type="scientific">Caenorhabditis nigoni</name>
    <dbReference type="NCBI Taxonomy" id="1611254"/>
    <lineage>
        <taxon>Eukaryota</taxon>
        <taxon>Metazoa</taxon>
        <taxon>Ecdysozoa</taxon>
        <taxon>Nematoda</taxon>
        <taxon>Chromadorea</taxon>
        <taxon>Rhabditida</taxon>
        <taxon>Rhabditina</taxon>
        <taxon>Rhabditomorpha</taxon>
        <taxon>Rhabditoidea</taxon>
        <taxon>Rhabditidae</taxon>
        <taxon>Peloderinae</taxon>
        <taxon>Caenorhabditis</taxon>
    </lineage>
</organism>
<dbReference type="CDD" id="cd13957">
    <property type="entry name" value="PT_UbiA_Cox10"/>
    <property type="match status" value="1"/>
</dbReference>
<keyword evidence="9 12" id="KW-0472">Membrane</keyword>
<comment type="subcellular location">
    <subcellularLocation>
        <location evidence="1">Mitochondrion membrane</location>
        <topology evidence="1">Multi-pass membrane protein</topology>
    </subcellularLocation>
</comment>
<feature type="transmembrane region" description="Helical" evidence="14">
    <location>
        <begin position="302"/>
        <end position="324"/>
    </location>
</feature>
<dbReference type="GO" id="GO:0006784">
    <property type="term" value="P:heme A biosynthetic process"/>
    <property type="evidence" value="ECO:0007669"/>
    <property type="project" value="TreeGrafter"/>
</dbReference>
<evidence type="ECO:0000256" key="3">
    <source>
        <dbReference type="ARBA" id="ARBA00022679"/>
    </source>
</evidence>
<keyword evidence="3 12" id="KW-0808">Transferase</keyword>
<gene>
    <name evidence="15" type="primary">Cni-cox-10</name>
    <name evidence="15" type="synonym">Cnig_chr_II.g7528</name>
    <name evidence="15" type="ORF">B9Z55_007528</name>
</gene>
<dbReference type="PANTHER" id="PTHR43448">
    <property type="entry name" value="PROTOHEME IX FARNESYLTRANSFERASE, MITOCHONDRIAL"/>
    <property type="match status" value="1"/>
</dbReference>
<evidence type="ECO:0000256" key="6">
    <source>
        <dbReference type="ARBA" id="ARBA00022989"/>
    </source>
</evidence>
<dbReference type="NCBIfam" id="TIGR01473">
    <property type="entry name" value="cyoE_ctaB"/>
    <property type="match status" value="1"/>
</dbReference>
<evidence type="ECO:0000313" key="16">
    <source>
        <dbReference type="Proteomes" id="UP000230233"/>
    </source>
</evidence>
<dbReference type="Gene3D" id="1.10.357.140">
    <property type="entry name" value="UbiA prenyltransferase"/>
    <property type="match status" value="1"/>
</dbReference>
<reference evidence="16" key="1">
    <citation type="submission" date="2017-10" db="EMBL/GenBank/DDBJ databases">
        <title>Rapid genome shrinkage in a self-fertile nematode reveals novel sperm competition proteins.</title>
        <authorList>
            <person name="Yin D."/>
            <person name="Schwarz E.M."/>
            <person name="Thomas C.G."/>
            <person name="Felde R.L."/>
            <person name="Korf I.F."/>
            <person name="Cutter A.D."/>
            <person name="Schartner C.M."/>
            <person name="Ralston E.J."/>
            <person name="Meyer B.J."/>
            <person name="Haag E.S."/>
        </authorList>
    </citation>
    <scope>NUCLEOTIDE SEQUENCE [LARGE SCALE GENOMIC DNA]</scope>
    <source>
        <strain evidence="16">JU1422</strain>
    </source>
</reference>
<dbReference type="Pfam" id="PF01040">
    <property type="entry name" value="UbiA"/>
    <property type="match status" value="1"/>
</dbReference>
<dbReference type="InterPro" id="IPR000537">
    <property type="entry name" value="UbiA_prenyltransferase"/>
</dbReference>
<proteinExistence type="inferred from homology"/>
<dbReference type="STRING" id="1611254.A0A2G5VA07"/>
<evidence type="ECO:0000313" key="15">
    <source>
        <dbReference type="EMBL" id="PIC48624.1"/>
    </source>
</evidence>
<evidence type="ECO:0000256" key="10">
    <source>
        <dbReference type="ARBA" id="ARBA00030253"/>
    </source>
</evidence>
<keyword evidence="4 14" id="KW-0812">Transmembrane</keyword>
<sequence>MLSRHIFQCSRLGFAPSTSQAVFHTSTGNSVLPRAKPLDEEMPAPAASKSLESKKSRPDSQILDLSSGKRHKKDIDIIVTDQYLQQWYKMETKSLAADYLALCKSKLSLFVASTATCGFLMAPVPVAAAPLAAATIGTFLLSSAANSCNQLLEAPYDAQMRRTQSRVLVVHRLKIAISSRFSPLHAFTFAGVTGMTGIGLLAYYANPLAAALGALNWFIYAGVYTPMKRSHIGCTWAGAVVGAIPPLMGYAAATGHLDPAAWCLATILFSWQFPHFNGLSWNLRGDYSKAGYRVMCVTNERLCRVTSIRHSVALLGLCSIAAPLTDLTTLTFAIDSLPVNAYLVYLSYKFYKAPDAKNSRKLFFYSLLHLPLIMLLMGISNYGRNEQQKEPVVERITNGYNRMIDSVKSLTTSSTV</sequence>
<keyword evidence="6 14" id="KW-1133">Transmembrane helix</keyword>
<dbReference type="PIRSF" id="PIRSF001773">
    <property type="entry name" value="COX10"/>
    <property type="match status" value="1"/>
</dbReference>
<feature type="transmembrane region" description="Helical" evidence="14">
    <location>
        <begin position="234"/>
        <end position="253"/>
    </location>
</feature>
<accession>A0A2G5VA07</accession>
<dbReference type="EMBL" id="PDUG01000002">
    <property type="protein sequence ID" value="PIC48624.1"/>
    <property type="molecule type" value="Genomic_DNA"/>
</dbReference>
<comment type="catalytic activity">
    <reaction evidence="11">
        <text>heme b + (2E,6E)-farnesyl diphosphate + H2O = Fe(II)-heme o + diphosphate</text>
        <dbReference type="Rhea" id="RHEA:28070"/>
        <dbReference type="ChEBI" id="CHEBI:15377"/>
        <dbReference type="ChEBI" id="CHEBI:33019"/>
        <dbReference type="ChEBI" id="CHEBI:60344"/>
        <dbReference type="ChEBI" id="CHEBI:60530"/>
        <dbReference type="ChEBI" id="CHEBI:175763"/>
        <dbReference type="EC" id="2.5.1.141"/>
    </reaction>
</comment>
<evidence type="ECO:0000256" key="12">
    <source>
        <dbReference type="PIRNR" id="PIRNR001773"/>
    </source>
</evidence>
<evidence type="ECO:0000256" key="9">
    <source>
        <dbReference type="ARBA" id="ARBA00023136"/>
    </source>
</evidence>
<comment type="function">
    <text evidence="12">Converts protoheme IX and farnesyl diphosphate to heme O.</text>
</comment>
<feature type="transmembrane region" description="Helical" evidence="14">
    <location>
        <begin position="208"/>
        <end position="227"/>
    </location>
</feature>
<evidence type="ECO:0000256" key="7">
    <source>
        <dbReference type="ARBA" id="ARBA00023128"/>
    </source>
</evidence>
<evidence type="ECO:0000256" key="1">
    <source>
        <dbReference type="ARBA" id="ARBA00004225"/>
    </source>
</evidence>
<feature type="transmembrane region" description="Helical" evidence="14">
    <location>
        <begin position="362"/>
        <end position="383"/>
    </location>
</feature>
<dbReference type="OrthoDB" id="5211at2759"/>
<evidence type="ECO:0000256" key="4">
    <source>
        <dbReference type="ARBA" id="ARBA00022692"/>
    </source>
</evidence>
<keyword evidence="16" id="KW-1185">Reference proteome</keyword>
<dbReference type="Proteomes" id="UP000230233">
    <property type="component" value="Chromosome II"/>
</dbReference>
<comment type="caution">
    <text evidence="15">The sequence shown here is derived from an EMBL/GenBank/DDBJ whole genome shotgun (WGS) entry which is preliminary data.</text>
</comment>
<dbReference type="PANTHER" id="PTHR43448:SF2">
    <property type="entry name" value="PROTOHEME IX FARNESYLTRANSFERASE, MITOCHONDRIAL"/>
    <property type="match status" value="1"/>
</dbReference>
<dbReference type="InterPro" id="IPR044878">
    <property type="entry name" value="UbiA_sf"/>
</dbReference>
<dbReference type="FunFam" id="1.10.357.140:FF:000004">
    <property type="entry name" value="Protoheme IX farnesyltransferase, mitochondrial"/>
    <property type="match status" value="1"/>
</dbReference>
<name>A0A2G5VA07_9PELO</name>
<keyword evidence="8 12" id="KW-0350">Heme biosynthesis</keyword>
<evidence type="ECO:0000256" key="13">
    <source>
        <dbReference type="SAM" id="MobiDB-lite"/>
    </source>
</evidence>
<keyword evidence="7 12" id="KW-0496">Mitochondrion</keyword>
<dbReference type="GO" id="GO:0031966">
    <property type="term" value="C:mitochondrial membrane"/>
    <property type="evidence" value="ECO:0007669"/>
    <property type="project" value="UniProtKB-SubCell"/>
</dbReference>
<dbReference type="InterPro" id="IPR016315">
    <property type="entry name" value="Protohaem_IX_farnesylTrfase_mt"/>
</dbReference>
<dbReference type="EC" id="2.5.1.-" evidence="12"/>
<dbReference type="InterPro" id="IPR006369">
    <property type="entry name" value="Protohaem_IX_farnesylTrfase"/>
</dbReference>
<evidence type="ECO:0000256" key="11">
    <source>
        <dbReference type="ARBA" id="ARBA00047690"/>
    </source>
</evidence>
<evidence type="ECO:0000256" key="14">
    <source>
        <dbReference type="SAM" id="Phobius"/>
    </source>
</evidence>
<feature type="region of interest" description="Disordered" evidence="13">
    <location>
        <begin position="32"/>
        <end position="67"/>
    </location>
</feature>
<evidence type="ECO:0000256" key="2">
    <source>
        <dbReference type="ARBA" id="ARBA00016335"/>
    </source>
</evidence>
<keyword evidence="5" id="KW-0809">Transit peptide</keyword>
<dbReference type="GO" id="GO:0008495">
    <property type="term" value="F:protoheme IX farnesyltransferase activity"/>
    <property type="evidence" value="ECO:0007669"/>
    <property type="project" value="UniProtKB-EC"/>
</dbReference>
<protein>
    <recommendedName>
        <fullName evidence="2 12">Protoheme IX farnesyltransferase, mitochondrial</fullName>
        <ecNumber evidence="12">2.5.1.-</ecNumber>
    </recommendedName>
    <alternativeName>
        <fullName evidence="10 12">Heme O synthase</fullName>
    </alternativeName>
</protein>